<dbReference type="Gene3D" id="3.30.760.10">
    <property type="entry name" value="RNA Cap, Translation Initiation Factor Eif4e"/>
    <property type="match status" value="1"/>
</dbReference>
<organism evidence="2 3">
    <name type="scientific">Thalassiosira pseudonana</name>
    <name type="common">Marine diatom</name>
    <name type="synonym">Cyclotella nana</name>
    <dbReference type="NCBI Taxonomy" id="35128"/>
    <lineage>
        <taxon>Eukaryota</taxon>
        <taxon>Sar</taxon>
        <taxon>Stramenopiles</taxon>
        <taxon>Ochrophyta</taxon>
        <taxon>Bacillariophyta</taxon>
        <taxon>Coscinodiscophyceae</taxon>
        <taxon>Thalassiosirophycidae</taxon>
        <taxon>Thalassiosirales</taxon>
        <taxon>Thalassiosiraceae</taxon>
        <taxon>Thalassiosira</taxon>
    </lineage>
</organism>
<reference evidence="2 3" key="2">
    <citation type="journal article" date="2008" name="Nature">
        <title>The Phaeodactylum genome reveals the evolutionary history of diatom genomes.</title>
        <authorList>
            <person name="Bowler C."/>
            <person name="Allen A.E."/>
            <person name="Badger J.H."/>
            <person name="Grimwood J."/>
            <person name="Jabbari K."/>
            <person name="Kuo A."/>
            <person name="Maheswari U."/>
            <person name="Martens C."/>
            <person name="Maumus F."/>
            <person name="Otillar R.P."/>
            <person name="Rayko E."/>
            <person name="Salamov A."/>
            <person name="Vandepoele K."/>
            <person name="Beszteri B."/>
            <person name="Gruber A."/>
            <person name="Heijde M."/>
            <person name="Katinka M."/>
            <person name="Mock T."/>
            <person name="Valentin K."/>
            <person name="Verret F."/>
            <person name="Berges J.A."/>
            <person name="Brownlee C."/>
            <person name="Cadoret J.P."/>
            <person name="Chiovitti A."/>
            <person name="Choi C.J."/>
            <person name="Coesel S."/>
            <person name="De Martino A."/>
            <person name="Detter J.C."/>
            <person name="Durkin C."/>
            <person name="Falciatore A."/>
            <person name="Fournet J."/>
            <person name="Haruta M."/>
            <person name="Huysman M.J."/>
            <person name="Jenkins B.D."/>
            <person name="Jiroutova K."/>
            <person name="Jorgensen R.E."/>
            <person name="Joubert Y."/>
            <person name="Kaplan A."/>
            <person name="Kroger N."/>
            <person name="Kroth P.G."/>
            <person name="La Roche J."/>
            <person name="Lindquist E."/>
            <person name="Lommer M."/>
            <person name="Martin-Jezequel V."/>
            <person name="Lopez P.J."/>
            <person name="Lucas S."/>
            <person name="Mangogna M."/>
            <person name="McGinnis K."/>
            <person name="Medlin L.K."/>
            <person name="Montsant A."/>
            <person name="Oudot-Le Secq M.P."/>
            <person name="Napoli C."/>
            <person name="Obornik M."/>
            <person name="Parker M.S."/>
            <person name="Petit J.L."/>
            <person name="Porcel B.M."/>
            <person name="Poulsen N."/>
            <person name="Robison M."/>
            <person name="Rychlewski L."/>
            <person name="Rynearson T.A."/>
            <person name="Schmutz J."/>
            <person name="Shapiro H."/>
            <person name="Siaut M."/>
            <person name="Stanley M."/>
            <person name="Sussman M.R."/>
            <person name="Taylor A.R."/>
            <person name="Vardi A."/>
            <person name="von Dassow P."/>
            <person name="Vyverman W."/>
            <person name="Willis A."/>
            <person name="Wyrwicz L.S."/>
            <person name="Rokhsar D.S."/>
            <person name="Weissenbach J."/>
            <person name="Armbrust E.V."/>
            <person name="Green B.R."/>
            <person name="Van de Peer Y."/>
            <person name="Grigoriev I.V."/>
        </authorList>
    </citation>
    <scope>NUCLEOTIDE SEQUENCE [LARGE SCALE GENOMIC DNA]</scope>
    <source>
        <strain evidence="2 3">CCMP1335</strain>
    </source>
</reference>
<dbReference type="InterPro" id="IPR019770">
    <property type="entry name" value="TIF_eIF_4E_CS"/>
</dbReference>
<dbReference type="OMA" id="MCEDDAN"/>
<dbReference type="InParanoid" id="B8C4Q6"/>
<reference evidence="2 3" key="1">
    <citation type="journal article" date="2004" name="Science">
        <title>The genome of the diatom Thalassiosira pseudonana: ecology, evolution, and metabolism.</title>
        <authorList>
            <person name="Armbrust E.V."/>
            <person name="Berges J.A."/>
            <person name="Bowler C."/>
            <person name="Green B.R."/>
            <person name="Martinez D."/>
            <person name="Putnam N.H."/>
            <person name="Zhou S."/>
            <person name="Allen A.E."/>
            <person name="Apt K.E."/>
            <person name="Bechner M."/>
            <person name="Brzezinski M.A."/>
            <person name="Chaal B.K."/>
            <person name="Chiovitti A."/>
            <person name="Davis A.K."/>
            <person name="Demarest M.S."/>
            <person name="Detter J.C."/>
            <person name="Glavina T."/>
            <person name="Goodstein D."/>
            <person name="Hadi M.Z."/>
            <person name="Hellsten U."/>
            <person name="Hildebrand M."/>
            <person name="Jenkins B.D."/>
            <person name="Jurka J."/>
            <person name="Kapitonov V.V."/>
            <person name="Kroger N."/>
            <person name="Lau W.W."/>
            <person name="Lane T.W."/>
            <person name="Larimer F.W."/>
            <person name="Lippmeier J.C."/>
            <person name="Lucas S."/>
            <person name="Medina M."/>
            <person name="Montsant A."/>
            <person name="Obornik M."/>
            <person name="Parker M.S."/>
            <person name="Palenik B."/>
            <person name="Pazour G.J."/>
            <person name="Richardson P.M."/>
            <person name="Rynearson T.A."/>
            <person name="Saito M.A."/>
            <person name="Schwartz D.C."/>
            <person name="Thamatrakoln K."/>
            <person name="Valentin K."/>
            <person name="Vardi A."/>
            <person name="Wilkerson F.P."/>
            <person name="Rokhsar D.S."/>
        </authorList>
    </citation>
    <scope>NUCLEOTIDE SEQUENCE [LARGE SCALE GENOMIC DNA]</scope>
    <source>
        <strain evidence="2 3">CCMP1335</strain>
    </source>
</reference>
<gene>
    <name evidence="2" type="ORF">THAPSDRAFT_35084</name>
</gene>
<evidence type="ECO:0000313" key="2">
    <source>
        <dbReference type="EMBL" id="EED91767.1"/>
    </source>
</evidence>
<proteinExistence type="inferred from homology"/>
<dbReference type="Proteomes" id="UP000001449">
    <property type="component" value="Chromosome 6"/>
</dbReference>
<dbReference type="InterPro" id="IPR023398">
    <property type="entry name" value="TIF_eIF4e-like"/>
</dbReference>
<dbReference type="EMBL" id="CM000643">
    <property type="protein sequence ID" value="EED91767.1"/>
    <property type="molecule type" value="Genomic_DNA"/>
</dbReference>
<evidence type="ECO:0000313" key="3">
    <source>
        <dbReference type="Proteomes" id="UP000001449"/>
    </source>
</evidence>
<keyword evidence="1" id="KW-0694">RNA-binding</keyword>
<keyword evidence="1" id="KW-0648">Protein biosynthesis</keyword>
<dbReference type="GO" id="GO:0000340">
    <property type="term" value="F:RNA 7-methylguanosine cap binding"/>
    <property type="evidence" value="ECO:0000318"/>
    <property type="project" value="GO_Central"/>
</dbReference>
<keyword evidence="3" id="KW-1185">Reference proteome</keyword>
<dbReference type="SUPFAM" id="SSF55418">
    <property type="entry name" value="eIF4e-like"/>
    <property type="match status" value="1"/>
</dbReference>
<name>B8C4Q6_THAPS</name>
<dbReference type="GO" id="GO:0006413">
    <property type="term" value="P:translational initiation"/>
    <property type="evidence" value="ECO:0000318"/>
    <property type="project" value="GO_Central"/>
</dbReference>
<dbReference type="PROSITE" id="PS00813">
    <property type="entry name" value="IF4E"/>
    <property type="match status" value="1"/>
</dbReference>
<keyword evidence="1" id="KW-0396">Initiation factor</keyword>
<dbReference type="PANTHER" id="PTHR11960">
    <property type="entry name" value="EUKARYOTIC TRANSLATION INITIATION FACTOR 4E RELATED"/>
    <property type="match status" value="1"/>
</dbReference>
<dbReference type="RefSeq" id="XP_002291660.1">
    <property type="nucleotide sequence ID" value="XM_002291624.1"/>
</dbReference>
<dbReference type="FunFam" id="3.30.760.10:FF:000043">
    <property type="entry name" value="Predicted protein"/>
    <property type="match status" value="1"/>
</dbReference>
<dbReference type="InterPro" id="IPR001040">
    <property type="entry name" value="TIF_eIF_4E"/>
</dbReference>
<dbReference type="KEGG" id="tps:THAPSDRAFT_35084"/>
<evidence type="ECO:0000256" key="1">
    <source>
        <dbReference type="RuleBase" id="RU004374"/>
    </source>
</evidence>
<dbReference type="GO" id="GO:0016281">
    <property type="term" value="C:eukaryotic translation initiation factor 4F complex"/>
    <property type="evidence" value="ECO:0000318"/>
    <property type="project" value="GO_Central"/>
</dbReference>
<dbReference type="PANTHER" id="PTHR11960:SF18">
    <property type="entry name" value="EUKARYOTIC TRANSLATION INITIATION FACTOR 4E HOMOLOGOUS PROTEIN, ISOFORM B"/>
    <property type="match status" value="1"/>
</dbReference>
<feature type="non-terminal residue" evidence="2">
    <location>
        <position position="1"/>
    </location>
</feature>
<accession>B8C4Q6</accession>
<dbReference type="Pfam" id="PF01652">
    <property type="entry name" value="IF4E"/>
    <property type="match status" value="1"/>
</dbReference>
<dbReference type="AlphaFoldDB" id="B8C4Q6"/>
<dbReference type="HOGENOM" id="CLU_043552_7_1_1"/>
<sequence>SYFDAVKSIGTVHTVEQFWTLYNHLVRPNNLPTTTDYHFFREGIEPTWEDPSNARGGKWIVRLKKGLASRYWEELLLALLGGQLSGGGVSPDEICGAVISIRYNEDIVSVWNKSAGNREVVDKVRDGIKRVLHLPSGVHMEYKPHQDSLADRSSFRNT</sequence>
<dbReference type="GeneID" id="7446360"/>
<comment type="similarity">
    <text evidence="1">Belongs to the eukaryotic initiation factor 4E family.</text>
</comment>
<dbReference type="PaxDb" id="35128-Thaps35084"/>
<dbReference type="GO" id="GO:0003743">
    <property type="term" value="F:translation initiation factor activity"/>
    <property type="evidence" value="ECO:0000318"/>
    <property type="project" value="GO_Central"/>
</dbReference>
<feature type="non-terminal residue" evidence="2">
    <location>
        <position position="158"/>
    </location>
</feature>
<protein>
    <submittedName>
        <fullName evidence="2">Uncharacterized protein</fullName>
    </submittedName>
</protein>
<dbReference type="eggNOG" id="KOG1669">
    <property type="taxonomic scope" value="Eukaryota"/>
</dbReference>
<dbReference type="STRING" id="35128.B8C4Q6"/>